<feature type="region of interest" description="Disordered" evidence="7">
    <location>
        <begin position="56"/>
        <end position="90"/>
    </location>
</feature>
<evidence type="ECO:0000313" key="10">
    <source>
        <dbReference type="EMBL" id="SPD33413.1"/>
    </source>
</evidence>
<dbReference type="PANTHER" id="PTHR11006:SF89">
    <property type="entry name" value="PROTEIN ARGININE N-METHYLTRANSFERASE 3-RELATED"/>
    <property type="match status" value="1"/>
</dbReference>
<accession>A0A2N9JA39</accession>
<evidence type="ECO:0000256" key="2">
    <source>
        <dbReference type="ARBA" id="ARBA00022679"/>
    </source>
</evidence>
<dbReference type="GO" id="GO:0005634">
    <property type="term" value="C:nucleus"/>
    <property type="evidence" value="ECO:0007669"/>
    <property type="project" value="TreeGrafter"/>
</dbReference>
<dbReference type="SUPFAM" id="SSF53335">
    <property type="entry name" value="S-adenosyl-L-methionine-dependent methyltransferases"/>
    <property type="match status" value="2"/>
</dbReference>
<dbReference type="EMBL" id="OIVN01006453">
    <property type="protein sequence ID" value="SPD33413.1"/>
    <property type="molecule type" value="Genomic_DNA"/>
</dbReference>
<evidence type="ECO:0000259" key="9">
    <source>
        <dbReference type="Pfam" id="PF22528"/>
    </source>
</evidence>
<dbReference type="InterPro" id="IPR041661">
    <property type="entry name" value="ZN622/Rei1/Reh1_Znf-C2H2"/>
</dbReference>
<dbReference type="InterPro" id="IPR025799">
    <property type="entry name" value="Arg_MeTrfase"/>
</dbReference>
<evidence type="ECO:0000256" key="6">
    <source>
        <dbReference type="PROSITE-ProRule" id="PRU01015"/>
    </source>
</evidence>
<dbReference type="AlphaFoldDB" id="A0A2N9JA39"/>
<dbReference type="PANTHER" id="PTHR11006">
    <property type="entry name" value="PROTEIN ARGININE N-METHYLTRANSFERASE"/>
    <property type="match status" value="1"/>
</dbReference>
<sequence length="807" mass="90992">MRMRQSCDVGDRAPNEGFIRGVYTLKLTLKTLTARHLNNTILQLQIHPSVITAPMASNLPQSEEPPRTIEPMDHGSEEENEDEELEGWDDWEAQDDDVLEEEEEEEGSDSNFLCLFCDSKYGSCDALLDHCISSHRFDFRGVRTKLGLDFYGAVKLINYIRSQVAESRCWICGVTCESGRDLQNHIHETVNIEDVKPLWDDDRYLKPFMEDDSLLYSFSEDEEDEDGDDYSASIDKDELMRDLKNFEEIYISDDNTGETILYKADNCGKNGRKGAASASNGCLNIESSSEKAIGNGMDSRECVSLSGRKLKDTHLRGSFPTIIAKDIKNVNEHYFGAYSSFGIHREMISDKVRTDAYRQAILKNPSLLNSAVVLDAMTGIKVNLSKSEIVPVGLMVDLESIELMLGCKPVRHSYDCGLWKLAVNKETMVSDCMKMRNGGIQWNLTLVRFAHDWVIAVEASEKMAAVATQIAMENGLWRSKSQNESNKHSTGVIEVVQGMVEELDKSLQIQPHSVDVLLSEWMGYCLLYESMLSSVLFARDRWLKPGGAILPDTATIFVAGFGKGGTSLPFWEDVYGFNMSCIGKELVGDAAKIPIVDVVDNHDIVTNSTVLQLWDTILTLFGVHWVMPRKLQDLIACWRGPLGCQSYAVIWKAIPHCLMWSIWRERNLRTFEGRELSLPELQSLFFRMHWMQTFDLATMNHDDVDFTASVELEPYLGSSTGMSKDLECQTRWCYGVVLWFETGFTRKLSDDRLAAVGTDACPAMKIHLRISIARAVEHRSIDISLETAGIGSDGSKRKWPVQIFNLC</sequence>
<reference evidence="10" key="1">
    <citation type="submission" date="2018-02" db="EMBL/GenBank/DDBJ databases">
        <authorList>
            <person name="Cohen D.B."/>
            <person name="Kent A.D."/>
        </authorList>
    </citation>
    <scope>NUCLEOTIDE SEQUENCE</scope>
</reference>
<evidence type="ECO:0000256" key="3">
    <source>
        <dbReference type="ARBA" id="ARBA00022691"/>
    </source>
</evidence>
<dbReference type="PROSITE" id="PS51678">
    <property type="entry name" value="SAM_MT_PRMT"/>
    <property type="match status" value="1"/>
</dbReference>
<evidence type="ECO:0000256" key="4">
    <source>
        <dbReference type="ARBA" id="ARBA00047384"/>
    </source>
</evidence>
<comment type="catalytic activity">
    <reaction evidence="5">
        <text>L-arginyl-[protein] + S-adenosyl-L-methionine = N(omega)-methyl-L-arginyl-[protein] + S-adenosyl-L-homocysteine + H(+)</text>
        <dbReference type="Rhea" id="RHEA:48100"/>
        <dbReference type="Rhea" id="RHEA-COMP:10532"/>
        <dbReference type="Rhea" id="RHEA-COMP:11990"/>
        <dbReference type="ChEBI" id="CHEBI:15378"/>
        <dbReference type="ChEBI" id="CHEBI:29965"/>
        <dbReference type="ChEBI" id="CHEBI:57856"/>
        <dbReference type="ChEBI" id="CHEBI:59789"/>
        <dbReference type="ChEBI" id="CHEBI:65280"/>
    </reaction>
    <physiologicalReaction direction="left-to-right" evidence="5">
        <dbReference type="Rhea" id="RHEA:48101"/>
    </physiologicalReaction>
</comment>
<proteinExistence type="predicted"/>
<organism evidence="10">
    <name type="scientific">Fagus sylvatica</name>
    <name type="common">Beechnut</name>
    <dbReference type="NCBI Taxonomy" id="28930"/>
    <lineage>
        <taxon>Eukaryota</taxon>
        <taxon>Viridiplantae</taxon>
        <taxon>Streptophyta</taxon>
        <taxon>Embryophyta</taxon>
        <taxon>Tracheophyta</taxon>
        <taxon>Spermatophyta</taxon>
        <taxon>Magnoliopsida</taxon>
        <taxon>eudicotyledons</taxon>
        <taxon>Gunneridae</taxon>
        <taxon>Pentapetalae</taxon>
        <taxon>rosids</taxon>
        <taxon>fabids</taxon>
        <taxon>Fagales</taxon>
        <taxon>Fagaceae</taxon>
        <taxon>Fagus</taxon>
    </lineage>
</organism>
<feature type="compositionally biased region" description="Basic and acidic residues" evidence="7">
    <location>
        <begin position="64"/>
        <end position="77"/>
    </location>
</feature>
<dbReference type="Gene3D" id="3.40.50.150">
    <property type="entry name" value="Vaccinia Virus protein VP39"/>
    <property type="match status" value="1"/>
</dbReference>
<comment type="catalytic activity">
    <reaction evidence="4">
        <text>L-arginyl-[protein] + 2 S-adenosyl-L-methionine = N(omega),N(omega)-dimethyl-L-arginyl-[protein] + 2 S-adenosyl-L-homocysteine + 2 H(+)</text>
        <dbReference type="Rhea" id="RHEA:48096"/>
        <dbReference type="Rhea" id="RHEA-COMP:10532"/>
        <dbReference type="Rhea" id="RHEA-COMP:11991"/>
        <dbReference type="ChEBI" id="CHEBI:15378"/>
        <dbReference type="ChEBI" id="CHEBI:29965"/>
        <dbReference type="ChEBI" id="CHEBI:57856"/>
        <dbReference type="ChEBI" id="CHEBI:59789"/>
        <dbReference type="ChEBI" id="CHEBI:61897"/>
        <dbReference type="EC" id="2.1.1.319"/>
    </reaction>
    <physiologicalReaction direction="left-to-right" evidence="4">
        <dbReference type="Rhea" id="RHEA:48097"/>
    </physiologicalReaction>
</comment>
<dbReference type="SUPFAM" id="SSF57667">
    <property type="entry name" value="beta-beta-alpha zinc fingers"/>
    <property type="match status" value="1"/>
</dbReference>
<dbReference type="GO" id="GO:0035242">
    <property type="term" value="F:protein-arginine omega-N asymmetric methyltransferase activity"/>
    <property type="evidence" value="ECO:0007669"/>
    <property type="project" value="UniProtKB-EC"/>
</dbReference>
<dbReference type="InterPro" id="IPR029063">
    <property type="entry name" value="SAM-dependent_MTases_sf"/>
</dbReference>
<keyword evidence="3 6" id="KW-0949">S-adenosyl-L-methionine</keyword>
<evidence type="ECO:0000259" key="8">
    <source>
        <dbReference type="Pfam" id="PF12756"/>
    </source>
</evidence>
<dbReference type="GO" id="GO:0032259">
    <property type="term" value="P:methylation"/>
    <property type="evidence" value="ECO:0007669"/>
    <property type="project" value="UniProtKB-KW"/>
</dbReference>
<evidence type="ECO:0000256" key="7">
    <source>
        <dbReference type="SAM" id="MobiDB-lite"/>
    </source>
</evidence>
<protein>
    <submittedName>
        <fullName evidence="10">Uncharacterized protein</fullName>
    </submittedName>
</protein>
<keyword evidence="1 6" id="KW-0489">Methyltransferase</keyword>
<dbReference type="Pfam" id="PF12756">
    <property type="entry name" value="zf-C2H2_2"/>
    <property type="match status" value="1"/>
</dbReference>
<feature type="domain" description="ZN622/Rei1/Reh1 zinc finger C2H2-type" evidence="8">
    <location>
        <begin position="114"/>
        <end position="188"/>
    </location>
</feature>
<feature type="domain" description="Protein arginine N-methyltransferase" evidence="9">
    <location>
        <begin position="552"/>
        <end position="610"/>
    </location>
</feature>
<dbReference type="InterPro" id="IPR036236">
    <property type="entry name" value="Znf_C2H2_sf"/>
</dbReference>
<gene>
    <name evidence="10" type="ORF">FSB_LOCUS61295</name>
</gene>
<feature type="compositionally biased region" description="Acidic residues" evidence="7">
    <location>
        <begin position="78"/>
        <end position="90"/>
    </location>
</feature>
<name>A0A2N9JA39_FAGSY</name>
<keyword evidence="2 6" id="KW-0808">Transferase</keyword>
<evidence type="ECO:0000256" key="1">
    <source>
        <dbReference type="ARBA" id="ARBA00022603"/>
    </source>
</evidence>
<dbReference type="GO" id="GO:0042054">
    <property type="term" value="F:histone methyltransferase activity"/>
    <property type="evidence" value="ECO:0007669"/>
    <property type="project" value="TreeGrafter"/>
</dbReference>
<dbReference type="Gene3D" id="2.70.160.11">
    <property type="entry name" value="Hnrnp arginine n-methyltransferase1"/>
    <property type="match status" value="2"/>
</dbReference>
<evidence type="ECO:0000256" key="5">
    <source>
        <dbReference type="ARBA" id="ARBA00049303"/>
    </source>
</evidence>
<dbReference type="InterPro" id="IPR055135">
    <property type="entry name" value="PRMT_dom"/>
</dbReference>
<dbReference type="Pfam" id="PF22528">
    <property type="entry name" value="PRMT_C"/>
    <property type="match status" value="1"/>
</dbReference>